<protein>
    <submittedName>
        <fullName evidence="2">Uncharacterized protein</fullName>
    </submittedName>
</protein>
<feature type="chain" id="PRO_5003192160" evidence="1">
    <location>
        <begin position="19"/>
        <end position="89"/>
    </location>
</feature>
<dbReference type="AlphaFoldDB" id="E4YDG6"/>
<name>E4YDG6_OIKDI</name>
<sequence length="89" mass="10247">MNCSIVFAFLFSLVSAQAQLQYINRIGNAVSSHHTFRSVPSIDQQVYSQLMERANSNEEAFKIMKAYAGQKTAGKRRNRFARSHYLKRM</sequence>
<evidence type="ECO:0000313" key="2">
    <source>
        <dbReference type="EMBL" id="CBY33577.1"/>
    </source>
</evidence>
<dbReference type="EMBL" id="FN654429">
    <property type="protein sequence ID" value="CBY33577.1"/>
    <property type="molecule type" value="Genomic_DNA"/>
</dbReference>
<proteinExistence type="predicted"/>
<organism evidence="2">
    <name type="scientific">Oikopleura dioica</name>
    <name type="common">Tunicate</name>
    <dbReference type="NCBI Taxonomy" id="34765"/>
    <lineage>
        <taxon>Eukaryota</taxon>
        <taxon>Metazoa</taxon>
        <taxon>Chordata</taxon>
        <taxon>Tunicata</taxon>
        <taxon>Appendicularia</taxon>
        <taxon>Copelata</taxon>
        <taxon>Oikopleuridae</taxon>
        <taxon>Oikopleura</taxon>
    </lineage>
</organism>
<reference evidence="2" key="1">
    <citation type="journal article" date="2010" name="Science">
        <title>Plasticity of animal genome architecture unmasked by rapid evolution of a pelagic tunicate.</title>
        <authorList>
            <person name="Denoeud F."/>
            <person name="Henriet S."/>
            <person name="Mungpakdee S."/>
            <person name="Aury J.M."/>
            <person name="Da Silva C."/>
            <person name="Brinkmann H."/>
            <person name="Mikhaleva J."/>
            <person name="Olsen L.C."/>
            <person name="Jubin C."/>
            <person name="Canestro C."/>
            <person name="Bouquet J.M."/>
            <person name="Danks G."/>
            <person name="Poulain J."/>
            <person name="Campsteijn C."/>
            <person name="Adamski M."/>
            <person name="Cross I."/>
            <person name="Yadetie F."/>
            <person name="Muffato M."/>
            <person name="Louis A."/>
            <person name="Butcher S."/>
            <person name="Tsagkogeorga G."/>
            <person name="Konrad A."/>
            <person name="Singh S."/>
            <person name="Jensen M.F."/>
            <person name="Cong E.H."/>
            <person name="Eikeseth-Otteraa H."/>
            <person name="Noel B."/>
            <person name="Anthouard V."/>
            <person name="Porcel B.M."/>
            <person name="Kachouri-Lafond R."/>
            <person name="Nishino A."/>
            <person name="Ugolini M."/>
            <person name="Chourrout P."/>
            <person name="Nishida H."/>
            <person name="Aasland R."/>
            <person name="Huzurbazar S."/>
            <person name="Westhof E."/>
            <person name="Delsuc F."/>
            <person name="Lehrach H."/>
            <person name="Reinhardt R."/>
            <person name="Weissenbach J."/>
            <person name="Roy S.W."/>
            <person name="Artiguenave F."/>
            <person name="Postlethwait J.H."/>
            <person name="Manak J.R."/>
            <person name="Thompson E.M."/>
            <person name="Jaillon O."/>
            <person name="Du Pasquier L."/>
            <person name="Boudinot P."/>
            <person name="Liberles D.A."/>
            <person name="Volff J.N."/>
            <person name="Philippe H."/>
            <person name="Lenhard B."/>
            <person name="Roest Crollius H."/>
            <person name="Wincker P."/>
            <person name="Chourrout D."/>
        </authorList>
    </citation>
    <scope>NUCLEOTIDE SEQUENCE [LARGE SCALE GENOMIC DNA]</scope>
</reference>
<dbReference type="Proteomes" id="UP000011014">
    <property type="component" value="Unassembled WGS sequence"/>
</dbReference>
<feature type="signal peptide" evidence="1">
    <location>
        <begin position="1"/>
        <end position="18"/>
    </location>
</feature>
<evidence type="ECO:0000256" key="1">
    <source>
        <dbReference type="SAM" id="SignalP"/>
    </source>
</evidence>
<gene>
    <name evidence="2" type="ORF">GSOID_T00021499001</name>
</gene>
<keyword evidence="1" id="KW-0732">Signal</keyword>
<accession>E4YDG6</accession>